<keyword evidence="3" id="KW-0862">Zinc</keyword>
<gene>
    <name evidence="6" type="ORF">BLA29_002595</name>
</gene>
<dbReference type="InterPro" id="IPR048370">
    <property type="entry name" value="ZSWIM4-8_C"/>
</dbReference>
<dbReference type="EMBL" id="MUJZ01071132">
    <property type="protein sequence ID" value="OTF69317.1"/>
    <property type="molecule type" value="Genomic_DNA"/>
</dbReference>
<dbReference type="GO" id="GO:0031462">
    <property type="term" value="C:Cul2-RING ubiquitin ligase complex"/>
    <property type="evidence" value="ECO:0007669"/>
    <property type="project" value="TreeGrafter"/>
</dbReference>
<evidence type="ECO:0000256" key="3">
    <source>
        <dbReference type="ARBA" id="ARBA00022833"/>
    </source>
</evidence>
<evidence type="ECO:0000256" key="2">
    <source>
        <dbReference type="ARBA" id="ARBA00022771"/>
    </source>
</evidence>
<dbReference type="AlphaFoldDB" id="A0A1Y3AMS5"/>
<organism evidence="6 7">
    <name type="scientific">Euroglyphus maynei</name>
    <name type="common">Mayne's house dust mite</name>
    <dbReference type="NCBI Taxonomy" id="6958"/>
    <lineage>
        <taxon>Eukaryota</taxon>
        <taxon>Metazoa</taxon>
        <taxon>Ecdysozoa</taxon>
        <taxon>Arthropoda</taxon>
        <taxon>Chelicerata</taxon>
        <taxon>Arachnida</taxon>
        <taxon>Acari</taxon>
        <taxon>Acariformes</taxon>
        <taxon>Sarcoptiformes</taxon>
        <taxon>Astigmata</taxon>
        <taxon>Psoroptidia</taxon>
        <taxon>Analgoidea</taxon>
        <taxon>Pyroglyphidae</taxon>
        <taxon>Pyroglyphinae</taxon>
        <taxon>Euroglyphus</taxon>
    </lineage>
</organism>
<dbReference type="OrthoDB" id="10013584at2759"/>
<dbReference type="Proteomes" id="UP000194236">
    <property type="component" value="Unassembled WGS sequence"/>
</dbReference>
<feature type="compositionally biased region" description="Low complexity" evidence="4">
    <location>
        <begin position="490"/>
        <end position="506"/>
    </location>
</feature>
<dbReference type="GO" id="GO:0008270">
    <property type="term" value="F:zinc ion binding"/>
    <property type="evidence" value="ECO:0007669"/>
    <property type="project" value="UniProtKB-KW"/>
</dbReference>
<comment type="caution">
    <text evidence="6">The sequence shown here is derived from an EMBL/GenBank/DDBJ whole genome shotgun (WGS) entry which is preliminary data.</text>
</comment>
<sequence>MCAFQIGLYALGLHNAVAPNWLSRTYSSHVSWITCQAMEIGHQAIEFLIDTWEGHLTPSEVASLADRASRSQEPLMVKAAAELALSCLPHAHALTPSEIQRALIQCKEQSTAMLERACLSVEQAAQGGGVSPEVLFDVARKWFQLYINERVNQIEKAKREMNSTSNDNESCADMDLQQSSANLQATDSDSSALDSMSFINTLQQEFYDTQANVNQQGSFGPSTMDQNSQIAFASGHPIHHHPMMDPSMAAYYQSSPSILPGPNLYPPVTDMNQYIFYPSQQQQQQPNQLYQQRPHNNAQQPKPMAHYYHPHRDSIPSPAIIFDPQRGYHFNGSQNPLAYQTTLIGPGFNPSQPTQSNSTNQNTLRQCNTLTRAQYYPLSAALLSSPVVSNINSSGSIPVSGANPGSSIGGSPMFTSNGNYFYPIANSTQPPNMPQMLGPANAAPYPFMAQFSPIRRFMPQNLMTTQANVSRVGQNFRVFIMDHLAQYQPSPASNAASSNQSNGNGNTVNLHHHSHHHHHHHHFNQQKTQTTLCPRQLTYLHAAYRVGMLAMETLARRVNDDRPQAKYARNPSYGEDVKWLLWIAKKLGAQYVQEFCLCTLSAVASPFVLNDIILGAAQSIFENANNNTAYIHTIRSHILTPLIQKCQMMFTSGIYFQLMNIASSDYDEFIATLRTARTVFQMTPGGHLQFNDLLQKLKRTKSCKKELWQQITNAMQTT</sequence>
<dbReference type="Pfam" id="PF21055">
    <property type="entry name" value="ZSWIM4-8_C"/>
    <property type="match status" value="1"/>
</dbReference>
<keyword evidence="7" id="KW-1185">Reference proteome</keyword>
<evidence type="ECO:0000259" key="5">
    <source>
        <dbReference type="Pfam" id="PF21055"/>
    </source>
</evidence>
<evidence type="ECO:0000256" key="4">
    <source>
        <dbReference type="SAM" id="MobiDB-lite"/>
    </source>
</evidence>
<protein>
    <recommendedName>
        <fullName evidence="5">ZSWIM4-8 C-terminal domain-containing protein</fullName>
    </recommendedName>
</protein>
<accession>A0A1Y3AMS5</accession>
<proteinExistence type="predicted"/>
<feature type="region of interest" description="Disordered" evidence="4">
    <location>
        <begin position="490"/>
        <end position="528"/>
    </location>
</feature>
<feature type="domain" description="ZSWIM4-8 C-terminal" evidence="5">
    <location>
        <begin position="536"/>
        <end position="707"/>
    </location>
</feature>
<keyword evidence="1" id="KW-0479">Metal-binding</keyword>
<keyword evidence="2" id="KW-0863">Zinc-finger</keyword>
<evidence type="ECO:0000313" key="6">
    <source>
        <dbReference type="EMBL" id="OTF69317.1"/>
    </source>
</evidence>
<evidence type="ECO:0000256" key="1">
    <source>
        <dbReference type="ARBA" id="ARBA00022723"/>
    </source>
</evidence>
<reference evidence="6 7" key="1">
    <citation type="submission" date="2017-03" db="EMBL/GenBank/DDBJ databases">
        <title>Genome Survey of Euroglyphus maynei.</title>
        <authorList>
            <person name="Arlian L.G."/>
            <person name="Morgan M.S."/>
            <person name="Rider S.D."/>
        </authorList>
    </citation>
    <scope>NUCLEOTIDE SEQUENCE [LARGE SCALE GENOMIC DNA]</scope>
    <source>
        <strain evidence="6">Arlian Lab</strain>
        <tissue evidence="6">Whole body</tissue>
    </source>
</reference>
<name>A0A1Y3AMS5_EURMA</name>
<dbReference type="PANTHER" id="PTHR22619">
    <property type="entry name" value="ZINC FINGER SWIM DOMAIN CONTAINING PROTEIN 4, 5, 6"/>
    <property type="match status" value="1"/>
</dbReference>
<evidence type="ECO:0000313" key="7">
    <source>
        <dbReference type="Proteomes" id="UP000194236"/>
    </source>
</evidence>
<feature type="compositionally biased region" description="Basic residues" evidence="4">
    <location>
        <begin position="510"/>
        <end position="524"/>
    </location>
</feature>
<dbReference type="PANTHER" id="PTHR22619:SF1">
    <property type="entry name" value="ZINC FINGER SWIM DOMAIN-CONTAINING PROTEIN 8"/>
    <property type="match status" value="1"/>
</dbReference>